<evidence type="ECO:0000313" key="3">
    <source>
        <dbReference type="Proteomes" id="UP000621455"/>
    </source>
</evidence>
<comment type="caution">
    <text evidence="2">The sequence shown here is derived from an EMBL/GenBank/DDBJ whole genome shotgun (WGS) entry which is preliminary data.</text>
</comment>
<protein>
    <submittedName>
        <fullName evidence="2">HNH endonuclease</fullName>
    </submittedName>
</protein>
<dbReference type="SUPFAM" id="SSF54060">
    <property type="entry name" value="His-Me finger endonucleases"/>
    <property type="match status" value="1"/>
</dbReference>
<accession>A0ABX0NG05</accession>
<dbReference type="InterPro" id="IPR036955">
    <property type="entry name" value="AP2/ERF_dom_sf"/>
</dbReference>
<keyword evidence="3" id="KW-1185">Reference proteome</keyword>
<dbReference type="Gene3D" id="3.90.75.20">
    <property type="match status" value="1"/>
</dbReference>
<dbReference type="Pfam" id="PF13392">
    <property type="entry name" value="HNH_3"/>
    <property type="match status" value="1"/>
</dbReference>
<proteinExistence type="predicted"/>
<dbReference type="RefSeq" id="WP_167089254.1">
    <property type="nucleotide sequence ID" value="NZ_WHJG01000025.1"/>
</dbReference>
<feature type="domain" description="HNH nuclease" evidence="1">
    <location>
        <begin position="61"/>
        <end position="102"/>
    </location>
</feature>
<dbReference type="GO" id="GO:0004519">
    <property type="term" value="F:endonuclease activity"/>
    <property type="evidence" value="ECO:0007669"/>
    <property type="project" value="UniProtKB-KW"/>
</dbReference>
<sequence length="168" mass="19148">MEIETIAARVRELLHYDPSTGAFTRRVRTAQRHQVGDRADFIVTGGGLKGYCRISFDSTRYLAHRLAWLYVHGRWPEFDIDHVNGIKNDNRIANLRDIPNALNRQNIRGPRADNAISGILGVTRHKKKWRSRIQINSRTVNLGCFDSAQDAKNAYLKAKRLLHAGCTI</sequence>
<dbReference type="EMBL" id="WHJG01000025">
    <property type="protein sequence ID" value="NHZ81829.1"/>
    <property type="molecule type" value="Genomic_DNA"/>
</dbReference>
<dbReference type="SUPFAM" id="SSF54171">
    <property type="entry name" value="DNA-binding domain"/>
    <property type="match status" value="1"/>
</dbReference>
<dbReference type="InterPro" id="IPR003615">
    <property type="entry name" value="HNH_nuc"/>
</dbReference>
<keyword evidence="2" id="KW-0255">Endonuclease</keyword>
<evidence type="ECO:0000259" key="1">
    <source>
        <dbReference type="Pfam" id="PF13392"/>
    </source>
</evidence>
<keyword evidence="2" id="KW-0378">Hydrolase</keyword>
<dbReference type="Gene3D" id="3.30.730.10">
    <property type="entry name" value="AP2/ERF domain"/>
    <property type="match status" value="1"/>
</dbReference>
<gene>
    <name evidence="2" type="ORF">F2P44_21485</name>
</gene>
<organism evidence="2 3">
    <name type="scientific">Massilia frigida</name>
    <dbReference type="NCBI Taxonomy" id="2609281"/>
    <lineage>
        <taxon>Bacteria</taxon>
        <taxon>Pseudomonadati</taxon>
        <taxon>Pseudomonadota</taxon>
        <taxon>Betaproteobacteria</taxon>
        <taxon>Burkholderiales</taxon>
        <taxon>Oxalobacteraceae</taxon>
        <taxon>Telluria group</taxon>
        <taxon>Massilia</taxon>
    </lineage>
</organism>
<keyword evidence="2" id="KW-0540">Nuclease</keyword>
<dbReference type="InterPro" id="IPR044925">
    <property type="entry name" value="His-Me_finger_sf"/>
</dbReference>
<dbReference type="Proteomes" id="UP000621455">
    <property type="component" value="Unassembled WGS sequence"/>
</dbReference>
<dbReference type="InterPro" id="IPR016177">
    <property type="entry name" value="DNA-bd_dom_sf"/>
</dbReference>
<reference evidence="2 3" key="1">
    <citation type="submission" date="2019-10" db="EMBL/GenBank/DDBJ databases">
        <title>Taxonomy of Antarctic Massilia spp.: description of Massilia rubra sp. nov., Massilia aquatica sp. nov., Massilia mucilaginosa sp. nov., Massilia frigida sp. nov. isolated from streams, lakes and regoliths.</title>
        <authorList>
            <person name="Holochova P."/>
            <person name="Sedlacek I."/>
            <person name="Kralova S."/>
            <person name="Maslanova I."/>
            <person name="Busse H.-J."/>
            <person name="Stankova E."/>
            <person name="Vrbovska V."/>
            <person name="Kovarovic V."/>
            <person name="Bartak M."/>
            <person name="Svec P."/>
            <person name="Pantucek R."/>
        </authorList>
    </citation>
    <scope>NUCLEOTIDE SEQUENCE [LARGE SCALE GENOMIC DNA]</scope>
    <source>
        <strain evidence="2 3">CCM 8695</strain>
    </source>
</reference>
<name>A0ABX0NG05_9BURK</name>
<evidence type="ECO:0000313" key="2">
    <source>
        <dbReference type="EMBL" id="NHZ81829.1"/>
    </source>
</evidence>